<dbReference type="STRING" id="1111735.GCA_000428045_04245"/>
<dbReference type="PANTHER" id="PTHR44591">
    <property type="entry name" value="STRESS RESPONSE REGULATOR PROTEIN 1"/>
    <property type="match status" value="1"/>
</dbReference>
<dbReference type="PANTHER" id="PTHR44591:SF20">
    <property type="entry name" value="PROTEIN PILH"/>
    <property type="match status" value="1"/>
</dbReference>
<organism evidence="4 5">
    <name type="scientific">Sedimenticola selenatireducens</name>
    <dbReference type="NCBI Taxonomy" id="191960"/>
    <lineage>
        <taxon>Bacteria</taxon>
        <taxon>Pseudomonadati</taxon>
        <taxon>Pseudomonadota</taxon>
        <taxon>Gammaproteobacteria</taxon>
        <taxon>Chromatiales</taxon>
        <taxon>Sedimenticolaceae</taxon>
        <taxon>Sedimenticola</taxon>
    </lineage>
</organism>
<dbReference type="PROSITE" id="PS50110">
    <property type="entry name" value="RESPONSE_REGULATORY"/>
    <property type="match status" value="1"/>
</dbReference>
<feature type="modified residue" description="4-aspartylphosphate" evidence="2">
    <location>
        <position position="71"/>
    </location>
</feature>
<evidence type="ECO:0000313" key="5">
    <source>
        <dbReference type="Proteomes" id="UP000235015"/>
    </source>
</evidence>
<keyword evidence="1 2" id="KW-0597">Phosphoprotein</keyword>
<sequence>MRSFFKKNSAEQSGEKAAVDATILIVDDSPTETHILKGIVESGGYRVITASDGESGVAAAKESRPDLVLMDVVMQGLNGFQATRQLSKLPETQDIPVIVVTTKDQETDRAWGLRQGAKEYVVKPVAAEDLLGKIRNILAG</sequence>
<dbReference type="SMART" id="SM00448">
    <property type="entry name" value="REC"/>
    <property type="match status" value="1"/>
</dbReference>
<dbReference type="Gene3D" id="3.40.50.2300">
    <property type="match status" value="1"/>
</dbReference>
<dbReference type="AlphaFoldDB" id="A0A2N6CXF3"/>
<dbReference type="InterPro" id="IPR011006">
    <property type="entry name" value="CheY-like_superfamily"/>
</dbReference>
<dbReference type="RefSeq" id="WP_273438776.1">
    <property type="nucleotide sequence ID" value="NZ_PKUN01000009.1"/>
</dbReference>
<protein>
    <recommendedName>
        <fullName evidence="3">Response regulatory domain-containing protein</fullName>
    </recommendedName>
</protein>
<evidence type="ECO:0000259" key="3">
    <source>
        <dbReference type="PROSITE" id="PS50110"/>
    </source>
</evidence>
<dbReference type="GO" id="GO:0000160">
    <property type="term" value="P:phosphorelay signal transduction system"/>
    <property type="evidence" value="ECO:0007669"/>
    <property type="project" value="InterPro"/>
</dbReference>
<reference evidence="4 5" key="1">
    <citation type="submission" date="2017-11" db="EMBL/GenBank/DDBJ databases">
        <title>Genome-resolved metagenomics identifies genetic mobility, metabolic interactions, and unexpected diversity in perchlorate-reducing communities.</title>
        <authorList>
            <person name="Barnum T.P."/>
            <person name="Figueroa I.A."/>
            <person name="Carlstrom C.I."/>
            <person name="Lucas L.N."/>
            <person name="Engelbrektson A.L."/>
            <person name="Coates J.D."/>
        </authorList>
    </citation>
    <scope>NUCLEOTIDE SEQUENCE [LARGE SCALE GENOMIC DNA]</scope>
    <source>
        <strain evidence="4">BM301</strain>
    </source>
</reference>
<evidence type="ECO:0000256" key="2">
    <source>
        <dbReference type="PROSITE-ProRule" id="PRU00169"/>
    </source>
</evidence>
<dbReference type="InterPro" id="IPR050595">
    <property type="entry name" value="Bact_response_regulator"/>
</dbReference>
<gene>
    <name evidence="4" type="ORF">C0630_08235</name>
</gene>
<feature type="domain" description="Response regulatory" evidence="3">
    <location>
        <begin position="22"/>
        <end position="138"/>
    </location>
</feature>
<dbReference type="SUPFAM" id="SSF52172">
    <property type="entry name" value="CheY-like"/>
    <property type="match status" value="1"/>
</dbReference>
<name>A0A2N6CXF3_9GAMM</name>
<proteinExistence type="predicted"/>
<dbReference type="Proteomes" id="UP000235015">
    <property type="component" value="Unassembled WGS sequence"/>
</dbReference>
<dbReference type="EMBL" id="PKUN01000009">
    <property type="protein sequence ID" value="PLX61987.1"/>
    <property type="molecule type" value="Genomic_DNA"/>
</dbReference>
<dbReference type="Pfam" id="PF00072">
    <property type="entry name" value="Response_reg"/>
    <property type="match status" value="1"/>
</dbReference>
<accession>A0A2N6CXF3</accession>
<dbReference type="InterPro" id="IPR001789">
    <property type="entry name" value="Sig_transdc_resp-reg_receiver"/>
</dbReference>
<comment type="caution">
    <text evidence="4">The sequence shown here is derived from an EMBL/GenBank/DDBJ whole genome shotgun (WGS) entry which is preliminary data.</text>
</comment>
<evidence type="ECO:0000313" key="4">
    <source>
        <dbReference type="EMBL" id="PLX61987.1"/>
    </source>
</evidence>
<evidence type="ECO:0000256" key="1">
    <source>
        <dbReference type="ARBA" id="ARBA00022553"/>
    </source>
</evidence>